<dbReference type="EMBL" id="CABIKM010000026">
    <property type="protein sequence ID" value="VUZ85386.1"/>
    <property type="molecule type" value="Genomic_DNA"/>
</dbReference>
<dbReference type="Proteomes" id="UP000334340">
    <property type="component" value="Unassembled WGS sequence"/>
</dbReference>
<dbReference type="Gene3D" id="3.40.50.1220">
    <property type="entry name" value="TPP-binding domain"/>
    <property type="match status" value="1"/>
</dbReference>
<proteinExistence type="predicted"/>
<dbReference type="Pfam" id="PF13289">
    <property type="entry name" value="SIR2_2"/>
    <property type="match status" value="1"/>
</dbReference>
<organism evidence="1 2">
    <name type="scientific">Candidatus Methylomirabilis lanthanidiphila</name>
    <dbReference type="NCBI Taxonomy" id="2211376"/>
    <lineage>
        <taxon>Bacteria</taxon>
        <taxon>Candidatus Methylomirabilota</taxon>
        <taxon>Candidatus Methylomirabilia</taxon>
        <taxon>Candidatus Methylomirabilales</taxon>
        <taxon>Candidatus Methylomirabilaceae</taxon>
        <taxon>Candidatus Methylomirabilis</taxon>
    </lineage>
</organism>
<dbReference type="AlphaFoldDB" id="A0A564ZJU4"/>
<name>A0A564ZJU4_9BACT</name>
<evidence type="ECO:0000313" key="2">
    <source>
        <dbReference type="Proteomes" id="UP000334340"/>
    </source>
</evidence>
<dbReference type="SUPFAM" id="SSF52467">
    <property type="entry name" value="DHS-like NAD/FAD-binding domain"/>
    <property type="match status" value="1"/>
</dbReference>
<reference evidence="1 2" key="1">
    <citation type="submission" date="2019-07" db="EMBL/GenBank/DDBJ databases">
        <authorList>
            <person name="Cremers G."/>
        </authorList>
    </citation>
    <scope>NUCLEOTIDE SEQUENCE [LARGE SCALE GENOMIC DNA]</scope>
</reference>
<evidence type="ECO:0000313" key="1">
    <source>
        <dbReference type="EMBL" id="VUZ85386.1"/>
    </source>
</evidence>
<accession>A0A564ZJU4</accession>
<dbReference type="InterPro" id="IPR029035">
    <property type="entry name" value="DHS-like_NAD/FAD-binding_dom"/>
</dbReference>
<keyword evidence="2" id="KW-1185">Reference proteome</keyword>
<gene>
    <name evidence="1" type="ORF">MELA_01770</name>
</gene>
<protein>
    <submittedName>
        <fullName evidence="1">Uncharacterized protein</fullName>
    </submittedName>
</protein>
<sequence>MIVMGDSPVLNLHNSLRQAKERWAVFLGAGASYDYGIPTMVEIAEILRGQIRDNKPDYGITKPTLDLLKTLCPEDQKILANWNIEDLLTRLSQLLDAAGTAHTAFAPVTTAIGKSEIPATAIRQASEELIGFMAEMCDLSSHKHSKHGSGNVDYLADFFLAMASFGKPANKLIRVFSTNIDLCVEAALVRLSQRPRADRRPDLVLVDGFESAILPTFNMGCYRREVSSFGERCAVYYWKLHGSVDWTYAQAIGADGSGEGEADYSDQSIIVRRVDGSLSDNLASCGALSAKQPDRSKRIVIFPTPAKYSQTYTVPYMDLFEAFRRTLEEIELLICIGTSFPDQHIRSAIRSFVERDNTLLFVVDPQVKSDNLKSLFGVSRSVQPVISMEFSQFVPEFKTLDAMPGTTKTTEGAQ</sequence>